<gene>
    <name evidence="3" type="ordered locus">RSal33209_3507</name>
</gene>
<dbReference type="Pfam" id="PF00582">
    <property type="entry name" value="Usp"/>
    <property type="match status" value="2"/>
</dbReference>
<evidence type="ECO:0000259" key="2">
    <source>
        <dbReference type="Pfam" id="PF00582"/>
    </source>
</evidence>
<dbReference type="SUPFAM" id="SSF52402">
    <property type="entry name" value="Adenine nucleotide alpha hydrolases-like"/>
    <property type="match status" value="2"/>
</dbReference>
<dbReference type="CDD" id="cd00293">
    <property type="entry name" value="USP-like"/>
    <property type="match status" value="2"/>
</dbReference>
<evidence type="ECO:0000313" key="4">
    <source>
        <dbReference type="Proteomes" id="UP000002007"/>
    </source>
</evidence>
<dbReference type="InterPro" id="IPR006016">
    <property type="entry name" value="UspA"/>
</dbReference>
<evidence type="ECO:0000256" key="1">
    <source>
        <dbReference type="ARBA" id="ARBA00008791"/>
    </source>
</evidence>
<evidence type="ECO:0000313" key="3">
    <source>
        <dbReference type="EMBL" id="ABY25216.1"/>
    </source>
</evidence>
<keyword evidence="4" id="KW-1185">Reference proteome</keyword>
<comment type="similarity">
    <text evidence="1">Belongs to the universal stress protein A family.</text>
</comment>
<dbReference type="RefSeq" id="WP_012246843.1">
    <property type="nucleotide sequence ID" value="NC_010168.1"/>
</dbReference>
<organism evidence="3 4">
    <name type="scientific">Renibacterium salmoninarum (strain ATCC 33209 / DSM 20767 / JCM 11484 / NBRC 15589 / NCIMB 2235)</name>
    <dbReference type="NCBI Taxonomy" id="288705"/>
    <lineage>
        <taxon>Bacteria</taxon>
        <taxon>Bacillati</taxon>
        <taxon>Actinomycetota</taxon>
        <taxon>Actinomycetes</taxon>
        <taxon>Micrococcales</taxon>
        <taxon>Micrococcaceae</taxon>
        <taxon>Renibacterium</taxon>
    </lineage>
</organism>
<reference evidence="4" key="1">
    <citation type="journal article" date="2008" name="J. Bacteriol.">
        <title>Genome sequence of the fish pathogen Renibacterium salmoninarum suggests reductive evolution away from an environmental Arthrobacter ancestor.</title>
        <authorList>
            <person name="Wiens G.D."/>
            <person name="Rockey D.D."/>
            <person name="Wu Z."/>
            <person name="Chang J."/>
            <person name="Levy R."/>
            <person name="Crane S."/>
            <person name="Chen D.S."/>
            <person name="Capri G.R."/>
            <person name="Burnett J.R."/>
            <person name="Sudheesh P.S."/>
            <person name="Schipma M.J."/>
            <person name="Burd H."/>
            <person name="Bhattacharyya A."/>
            <person name="Rhodes L.D."/>
            <person name="Kaul R."/>
            <person name="Strom M.S."/>
        </authorList>
    </citation>
    <scope>NUCLEOTIDE SEQUENCE [LARGE SCALE GENOMIC DNA]</scope>
    <source>
        <strain evidence="4">ATCC 33209 / DSM 20767 / JCM 11484 / NBRC 15589 / NCIMB 2235</strain>
    </source>
</reference>
<feature type="domain" description="UspA" evidence="2">
    <location>
        <begin position="153"/>
        <end position="280"/>
    </location>
</feature>
<dbReference type="EMBL" id="CP000910">
    <property type="protein sequence ID" value="ABY25216.1"/>
    <property type="molecule type" value="Genomic_DNA"/>
</dbReference>
<dbReference type="PANTHER" id="PTHR46268">
    <property type="entry name" value="STRESS RESPONSE PROTEIN NHAX"/>
    <property type="match status" value="1"/>
</dbReference>
<proteinExistence type="inferred from homology"/>
<dbReference type="HOGENOM" id="CLU_049301_4_1_11"/>
<protein>
    <submittedName>
        <fullName evidence="3">Universal stress protein family</fullName>
    </submittedName>
</protein>
<dbReference type="eggNOG" id="COG0589">
    <property type="taxonomic scope" value="Bacteria"/>
</dbReference>
<sequence>MRYVVGCTANAQGAGALNLAVALAKRQRAELDLVLVLPQESPFNASYPPAPGYQRALQQQAGSWLDEALGTLPADIVARGHLRFAESEAEALSAAAIEFEASLLLVGAPSHGLFKRFTIGSTASSLLHSATVPVALAPSGYQEREPITRLSCAVGTRAGADDVLRLALDSAERQGLPLRLISLLALDQTDDSADVQLQLAARSFLQRKLTEALSSRAASEVEVEIVVAQGRSIEQAVDGLDWDSGEVLLIGSSRLAPGRSLFIGSTAQRILRALPVPMIALPRGQQ</sequence>
<dbReference type="AlphaFoldDB" id="A9WVJ5"/>
<dbReference type="Proteomes" id="UP000002007">
    <property type="component" value="Chromosome"/>
</dbReference>
<name>A9WVJ5_RENSM</name>
<dbReference type="STRING" id="288705.RSal33209_3507"/>
<dbReference type="Gene3D" id="3.40.50.12370">
    <property type="match status" value="1"/>
</dbReference>
<feature type="domain" description="UspA" evidence="2">
    <location>
        <begin position="4"/>
        <end position="137"/>
    </location>
</feature>
<accession>A9WVJ5</accession>
<dbReference type="KEGG" id="rsa:RSal33209_3507"/>
<dbReference type="PANTHER" id="PTHR46268:SF6">
    <property type="entry name" value="UNIVERSAL STRESS PROTEIN UP12"/>
    <property type="match status" value="1"/>
</dbReference>